<comment type="caution">
    <text evidence="2">The sequence shown here is derived from an EMBL/GenBank/DDBJ whole genome shotgun (WGS) entry which is preliminary data.</text>
</comment>
<sequence>MKILKSILLVLSVLFQLAAIVYFFIDVVTALYLIAFNVLCFILVIVLIVVERIKEKREEDDDDYRNY</sequence>
<keyword evidence="3" id="KW-1185">Reference proteome</keyword>
<evidence type="ECO:0000313" key="3">
    <source>
        <dbReference type="Proteomes" id="UP000290649"/>
    </source>
</evidence>
<reference evidence="2 3" key="1">
    <citation type="journal article" date="2019" name="Int. J. Syst. Evol. Microbiol.">
        <title>Anaerobacillus alkaliphilus sp. nov., a novel alkaliphilic and moderately halophilic bacterium.</title>
        <authorList>
            <person name="Borsodi A.K."/>
            <person name="Aszalos J.M."/>
            <person name="Bihari P."/>
            <person name="Nagy I."/>
            <person name="Schumann P."/>
            <person name="Sproer C."/>
            <person name="Kovacs A.L."/>
            <person name="Boka K."/>
            <person name="Dobosy P."/>
            <person name="Ovari M."/>
            <person name="Szili-Kovacs T."/>
            <person name="Toth E."/>
        </authorList>
    </citation>
    <scope>NUCLEOTIDE SEQUENCE [LARGE SCALE GENOMIC DNA]</scope>
    <source>
        <strain evidence="2 3">B16-10</strain>
    </source>
</reference>
<dbReference type="AlphaFoldDB" id="A0A4Q0VPD7"/>
<evidence type="ECO:0000313" key="2">
    <source>
        <dbReference type="EMBL" id="RXI98332.1"/>
    </source>
</evidence>
<accession>A0A4Q0VPD7</accession>
<feature type="transmembrane region" description="Helical" evidence="1">
    <location>
        <begin position="31"/>
        <end position="50"/>
    </location>
</feature>
<keyword evidence="1" id="KW-0812">Transmembrane</keyword>
<evidence type="ECO:0000256" key="1">
    <source>
        <dbReference type="SAM" id="Phobius"/>
    </source>
</evidence>
<proteinExistence type="predicted"/>
<dbReference type="EMBL" id="QOUX01000046">
    <property type="protein sequence ID" value="RXI98332.1"/>
    <property type="molecule type" value="Genomic_DNA"/>
</dbReference>
<keyword evidence="1" id="KW-0472">Membrane</keyword>
<name>A0A4Q0VPD7_9BACI</name>
<protein>
    <submittedName>
        <fullName evidence="2">Uncharacterized protein</fullName>
    </submittedName>
</protein>
<dbReference type="Proteomes" id="UP000290649">
    <property type="component" value="Unassembled WGS sequence"/>
</dbReference>
<dbReference type="RefSeq" id="WP_129079692.1">
    <property type="nucleotide sequence ID" value="NZ_QOUX01000046.1"/>
</dbReference>
<feature type="transmembrane region" description="Helical" evidence="1">
    <location>
        <begin position="7"/>
        <end position="25"/>
    </location>
</feature>
<gene>
    <name evidence="2" type="ORF">DS745_18585</name>
</gene>
<keyword evidence="1" id="KW-1133">Transmembrane helix</keyword>
<organism evidence="2 3">
    <name type="scientific">Anaerobacillus alkaliphilus</name>
    <dbReference type="NCBI Taxonomy" id="1548597"/>
    <lineage>
        <taxon>Bacteria</taxon>
        <taxon>Bacillati</taxon>
        <taxon>Bacillota</taxon>
        <taxon>Bacilli</taxon>
        <taxon>Bacillales</taxon>
        <taxon>Bacillaceae</taxon>
        <taxon>Anaerobacillus</taxon>
    </lineage>
</organism>